<keyword evidence="6 8" id="KW-1133">Transmembrane helix</keyword>
<keyword evidence="7 8" id="KW-0472">Membrane</keyword>
<dbReference type="PANTHER" id="PTHR33573">
    <property type="entry name" value="CASP-LIKE PROTEIN 4A4"/>
    <property type="match status" value="1"/>
</dbReference>
<feature type="transmembrane region" description="Helical" evidence="8">
    <location>
        <begin position="49"/>
        <end position="73"/>
    </location>
</feature>
<keyword evidence="4 8" id="KW-1003">Cell membrane</keyword>
<comment type="subunit">
    <text evidence="3 8">Homodimer and heterodimers.</text>
</comment>
<evidence type="ECO:0000259" key="9">
    <source>
        <dbReference type="Pfam" id="PF04535"/>
    </source>
</evidence>
<feature type="transmembrane region" description="Helical" evidence="8">
    <location>
        <begin position="7"/>
        <end position="29"/>
    </location>
</feature>
<evidence type="ECO:0000256" key="5">
    <source>
        <dbReference type="ARBA" id="ARBA00022692"/>
    </source>
</evidence>
<protein>
    <recommendedName>
        <fullName evidence="8">CASP-like protein</fullName>
    </recommendedName>
</protein>
<proteinExistence type="inferred from homology"/>
<evidence type="ECO:0000256" key="4">
    <source>
        <dbReference type="ARBA" id="ARBA00022475"/>
    </source>
</evidence>
<comment type="subcellular location">
    <subcellularLocation>
        <location evidence="1 8">Cell membrane</location>
        <topology evidence="1 8">Multi-pass membrane protein</topology>
    </subcellularLocation>
</comment>
<dbReference type="Proteomes" id="UP001515500">
    <property type="component" value="Chromosome 18"/>
</dbReference>
<feature type="transmembrane region" description="Helical" evidence="8">
    <location>
        <begin position="131"/>
        <end position="151"/>
    </location>
</feature>
<comment type="caution">
    <text evidence="8">Lacks conserved residue(s) required for the propagation of feature annotation.</text>
</comment>
<feature type="domain" description="Casparian strip membrane protein" evidence="9">
    <location>
        <begin position="9"/>
        <end position="113"/>
    </location>
</feature>
<organism evidence="10 11">
    <name type="scientific">Dioscorea cayennensis subsp. rotundata</name>
    <name type="common">White Guinea yam</name>
    <name type="synonym">Dioscorea rotundata</name>
    <dbReference type="NCBI Taxonomy" id="55577"/>
    <lineage>
        <taxon>Eukaryota</taxon>
        <taxon>Viridiplantae</taxon>
        <taxon>Streptophyta</taxon>
        <taxon>Embryophyta</taxon>
        <taxon>Tracheophyta</taxon>
        <taxon>Spermatophyta</taxon>
        <taxon>Magnoliopsida</taxon>
        <taxon>Liliopsida</taxon>
        <taxon>Dioscoreales</taxon>
        <taxon>Dioscoreaceae</taxon>
        <taxon>Dioscorea</taxon>
    </lineage>
</organism>
<evidence type="ECO:0000256" key="2">
    <source>
        <dbReference type="ARBA" id="ARBA00007651"/>
    </source>
</evidence>
<dbReference type="PANTHER" id="PTHR33573:SF17">
    <property type="entry name" value="CASP-LIKE PROTEIN 4D1"/>
    <property type="match status" value="1"/>
</dbReference>
<dbReference type="GeneID" id="120282913"/>
<evidence type="ECO:0000313" key="10">
    <source>
        <dbReference type="Proteomes" id="UP001515500"/>
    </source>
</evidence>
<dbReference type="InterPro" id="IPR006702">
    <property type="entry name" value="CASP_dom"/>
</dbReference>
<feature type="domain" description="Casparian strip membrane protein" evidence="9">
    <location>
        <begin position="173"/>
        <end position="313"/>
    </location>
</feature>
<feature type="transmembrane region" description="Helical" evidence="8">
    <location>
        <begin position="253"/>
        <end position="280"/>
    </location>
</feature>
<gene>
    <name evidence="11" type="primary">LOC120282913</name>
</gene>
<evidence type="ECO:0000256" key="8">
    <source>
        <dbReference type="RuleBase" id="RU361233"/>
    </source>
</evidence>
<keyword evidence="10" id="KW-1185">Reference proteome</keyword>
<comment type="similarity">
    <text evidence="2 8">Belongs to the Casparian strip membrane proteins (CASP) family.</text>
</comment>
<feature type="transmembrane region" description="Helical" evidence="8">
    <location>
        <begin position="216"/>
        <end position="241"/>
    </location>
</feature>
<keyword evidence="5 8" id="KW-0812">Transmembrane</keyword>
<evidence type="ECO:0000256" key="6">
    <source>
        <dbReference type="ARBA" id="ARBA00022989"/>
    </source>
</evidence>
<accession>A0AB40D5X9</accession>
<feature type="transmembrane region" description="Helical" evidence="8">
    <location>
        <begin position="172"/>
        <end position="196"/>
    </location>
</feature>
<feature type="transmembrane region" description="Helical" evidence="8">
    <location>
        <begin position="300"/>
        <end position="320"/>
    </location>
</feature>
<evidence type="ECO:0000256" key="3">
    <source>
        <dbReference type="ARBA" id="ARBA00011489"/>
    </source>
</evidence>
<dbReference type="GO" id="GO:0005886">
    <property type="term" value="C:plasma membrane"/>
    <property type="evidence" value="ECO:0007669"/>
    <property type="project" value="UniProtKB-SubCell"/>
</dbReference>
<reference evidence="11" key="1">
    <citation type="submission" date="2025-08" db="UniProtKB">
        <authorList>
            <consortium name="RefSeq"/>
        </authorList>
    </citation>
    <scope>IDENTIFICATION</scope>
</reference>
<dbReference type="RefSeq" id="XP_039145679.1">
    <property type="nucleotide sequence ID" value="XM_039289745.1"/>
</dbReference>
<sequence>MASKRGASILILRTITFIFLIISIVILTTDSIDLGDTKGTFKDVHAYRYVLSVAVIGCAYTLLQLPFATYYAFEEKHMIRDDLLLGFFHFADLVAALLFATGVGAGFGLTVEAKIYLGKDFKELDDFLDKILISTGFLLGATITLAIIVLLKKRERLLRLILVVNKMASKKTWGITVLLLWLLTFASLVASIIIIATDNVDFGGGAKLHFKDIYAYRYILSVAVIGATYALIQILFASYYVQNGNHLVRDDQAVLLLHFADLVIALLLATGVGVGYGFTVEQKRFSGDGNNEIDKFLDKALISTSFILLATLCLGALILIKK</sequence>
<feature type="transmembrane region" description="Helical" evidence="8">
    <location>
        <begin position="85"/>
        <end position="111"/>
    </location>
</feature>
<evidence type="ECO:0000313" key="11">
    <source>
        <dbReference type="RefSeq" id="XP_039145679.1"/>
    </source>
</evidence>
<dbReference type="Pfam" id="PF04535">
    <property type="entry name" value="CASP_dom"/>
    <property type="match status" value="2"/>
</dbReference>
<name>A0AB40D5X9_DIOCR</name>
<dbReference type="AlphaFoldDB" id="A0AB40D5X9"/>
<evidence type="ECO:0000256" key="1">
    <source>
        <dbReference type="ARBA" id="ARBA00004651"/>
    </source>
</evidence>
<evidence type="ECO:0000256" key="7">
    <source>
        <dbReference type="ARBA" id="ARBA00023136"/>
    </source>
</evidence>